<dbReference type="AlphaFoldDB" id="A0AAD4TB96"/>
<dbReference type="Proteomes" id="UP001202328">
    <property type="component" value="Unassembled WGS sequence"/>
</dbReference>
<gene>
    <name evidence="2" type="ORF">MKW98_003530</name>
</gene>
<accession>A0AAD4TB96</accession>
<name>A0AAD4TB96_9MAGN</name>
<dbReference type="EMBL" id="JAJJMB010003633">
    <property type="protein sequence ID" value="KAI3946967.1"/>
    <property type="molecule type" value="Genomic_DNA"/>
</dbReference>
<sequence length="129" mass="14537">MEIKVMLWAFMIMMSTTYIGKTEGYLCYWDCVDACKVSGPECWYPCLDYCNPPLLSRTGDAPAMSPEISEAPSTSKDITTKLAEEFGATIAEDVFTSKLDTKEGMGQPIMTEDFFFFGRPSNRKLIPRQ</sequence>
<keyword evidence="3" id="KW-1185">Reference proteome</keyword>
<comment type="caution">
    <text evidence="2">The sequence shown here is derived from an EMBL/GenBank/DDBJ whole genome shotgun (WGS) entry which is preliminary data.</text>
</comment>
<organism evidence="2 3">
    <name type="scientific">Papaver atlanticum</name>
    <dbReference type="NCBI Taxonomy" id="357466"/>
    <lineage>
        <taxon>Eukaryota</taxon>
        <taxon>Viridiplantae</taxon>
        <taxon>Streptophyta</taxon>
        <taxon>Embryophyta</taxon>
        <taxon>Tracheophyta</taxon>
        <taxon>Spermatophyta</taxon>
        <taxon>Magnoliopsida</taxon>
        <taxon>Ranunculales</taxon>
        <taxon>Papaveraceae</taxon>
        <taxon>Papaveroideae</taxon>
        <taxon>Papaver</taxon>
    </lineage>
</organism>
<keyword evidence="1" id="KW-0732">Signal</keyword>
<feature type="signal peptide" evidence="1">
    <location>
        <begin position="1"/>
        <end position="24"/>
    </location>
</feature>
<reference evidence="2" key="1">
    <citation type="submission" date="2022-04" db="EMBL/GenBank/DDBJ databases">
        <title>A functionally conserved STORR gene fusion in Papaver species that diverged 16.8 million years ago.</title>
        <authorList>
            <person name="Catania T."/>
        </authorList>
    </citation>
    <scope>NUCLEOTIDE SEQUENCE</scope>
    <source>
        <strain evidence="2">S-188037</strain>
    </source>
</reference>
<proteinExistence type="predicted"/>
<evidence type="ECO:0000256" key="1">
    <source>
        <dbReference type="SAM" id="SignalP"/>
    </source>
</evidence>
<feature type="chain" id="PRO_5042179591" evidence="1">
    <location>
        <begin position="25"/>
        <end position="129"/>
    </location>
</feature>
<evidence type="ECO:0000313" key="3">
    <source>
        <dbReference type="Proteomes" id="UP001202328"/>
    </source>
</evidence>
<evidence type="ECO:0000313" key="2">
    <source>
        <dbReference type="EMBL" id="KAI3946967.1"/>
    </source>
</evidence>
<protein>
    <submittedName>
        <fullName evidence="2">Uncharacterized protein</fullName>
    </submittedName>
</protein>